<sequence length="186" mass="21620">MKENPDLKELFERLNGQFDEAEPAFGHEERFINRLKTSRKQKRKWLTYAAAACLFIALGGFIFKQSQQEQKPQSYLTADSRQADSVFNANIDFGKELLLEKKSVNNKKQVDDALKQLESMEKDYQKLKEELRVNGESQQLMHALLLNLKTQIQFLEQTTQQIEQNSNHQPRRSQHVPGVAEKIQSI</sequence>
<protein>
    <recommendedName>
        <fullName evidence="5">Anti-sigma factor</fullName>
    </recommendedName>
</protein>
<dbReference type="AlphaFoldDB" id="A0A972JKI4"/>
<dbReference type="RefSeq" id="WP_169528258.1">
    <property type="nucleotide sequence ID" value="NZ_JAAMPU010000107.1"/>
</dbReference>
<feature type="region of interest" description="Disordered" evidence="1">
    <location>
        <begin position="162"/>
        <end position="186"/>
    </location>
</feature>
<keyword evidence="2" id="KW-0472">Membrane</keyword>
<accession>A0A972JKI4</accession>
<organism evidence="3 4">
    <name type="scientific">Flavobacterium silvaticum</name>
    <dbReference type="NCBI Taxonomy" id="1852020"/>
    <lineage>
        <taxon>Bacteria</taxon>
        <taxon>Pseudomonadati</taxon>
        <taxon>Bacteroidota</taxon>
        <taxon>Flavobacteriia</taxon>
        <taxon>Flavobacteriales</taxon>
        <taxon>Flavobacteriaceae</taxon>
        <taxon>Flavobacterium</taxon>
    </lineage>
</organism>
<feature type="transmembrane region" description="Helical" evidence="2">
    <location>
        <begin position="45"/>
        <end position="63"/>
    </location>
</feature>
<evidence type="ECO:0000256" key="2">
    <source>
        <dbReference type="SAM" id="Phobius"/>
    </source>
</evidence>
<gene>
    <name evidence="3" type="ORF">G6047_14115</name>
</gene>
<dbReference type="Proteomes" id="UP000712080">
    <property type="component" value="Unassembled WGS sequence"/>
</dbReference>
<evidence type="ECO:0000256" key="1">
    <source>
        <dbReference type="SAM" id="MobiDB-lite"/>
    </source>
</evidence>
<evidence type="ECO:0000313" key="4">
    <source>
        <dbReference type="Proteomes" id="UP000712080"/>
    </source>
</evidence>
<keyword evidence="2" id="KW-0812">Transmembrane</keyword>
<dbReference type="EMBL" id="JAAMPU010000107">
    <property type="protein sequence ID" value="NMH29172.1"/>
    <property type="molecule type" value="Genomic_DNA"/>
</dbReference>
<name>A0A972JKI4_9FLAO</name>
<evidence type="ECO:0008006" key="5">
    <source>
        <dbReference type="Google" id="ProtNLM"/>
    </source>
</evidence>
<evidence type="ECO:0000313" key="3">
    <source>
        <dbReference type="EMBL" id="NMH29172.1"/>
    </source>
</evidence>
<proteinExistence type="predicted"/>
<comment type="caution">
    <text evidence="3">The sequence shown here is derived from an EMBL/GenBank/DDBJ whole genome shotgun (WGS) entry which is preliminary data.</text>
</comment>
<reference evidence="3" key="1">
    <citation type="submission" date="2020-02" db="EMBL/GenBank/DDBJ databases">
        <title>Flavobacterium sp. genome.</title>
        <authorList>
            <person name="Jung H.S."/>
            <person name="Baek J.H."/>
            <person name="Jeon C.O."/>
        </authorList>
    </citation>
    <scope>NUCLEOTIDE SEQUENCE</scope>
    <source>
        <strain evidence="3">SE-s28</strain>
    </source>
</reference>
<keyword evidence="2" id="KW-1133">Transmembrane helix</keyword>
<keyword evidence="4" id="KW-1185">Reference proteome</keyword>